<name>A0ABP0KUF0_9DINO</name>
<accession>A0ABP0KUF0</accession>
<evidence type="ECO:0000313" key="1">
    <source>
        <dbReference type="EMBL" id="CAK9029587.1"/>
    </source>
</evidence>
<sequence length="718" mass="80582">MLSLKLDDSLVYPGGPKWKECLPPELLAQPGLQAMCSEAASVQECIAFRLPKLGALAGSVLSHAINVIDGLCYRLSPLIFKIGYTHDASWRWGNSLYGYSSAKERWTGMIVFYITSEPFGPAMLEAALIEKYHSALLAAAIRTAQGVVQDIGLESASRSGGLTELSQCSQAHSESGGRKVVERLRLTIPIPLTTIPKTLGVRYTGEFQALKLEHWCQFLVDKNCWHMVCGLVRPDPERERAILTEFWTRFRALHPDHGLFATDRDWSRTVPLLLHGDEGRGRKKAPFLICSYHSVLGLGTEAANKARKTKPYLAMKLNYSGSSFEHRFPSTVLPKMVRDEVALRDLLEFMTRDALHLLEHGVRSKDGHTFYGACISIVGDWVWSVKAGDLQRSFHNVEKRARSEAANPRGICHLCQAGQLNVPFEDLRVNAERPWKNTMFAQNPFNGTPSLCRLPHVPHQLPRLFSFDLWHAWHLGVAKSFLAGCLALLSDNMDGGGGSAESRFQSLTQAYLQFCDGRGHMPFVSTISQLTIGWPDRATYPNGYWSKGHVSTLLSKFFNDYMSSNNVDVEQMYHSDLLKLCFDCNSCISSCLKSLYSSDVWIPVAEAKAIAMKGLKFLDGYHALAVMCYQRNMAMFPFMPKIHILDHIFTELYETACRRDLSFAANPLITAVQIDEDYIGKACRVSRRTGAAQVITRVLQRLLQASYKHWRKAGYIRS</sequence>
<protein>
    <submittedName>
        <fullName evidence="1">Uncharacterized protein</fullName>
    </submittedName>
</protein>
<proteinExistence type="predicted"/>
<gene>
    <name evidence="1" type="ORF">CCMP2556_LOCUS17540</name>
</gene>
<evidence type="ECO:0000313" key="2">
    <source>
        <dbReference type="Proteomes" id="UP001642484"/>
    </source>
</evidence>
<dbReference type="Proteomes" id="UP001642484">
    <property type="component" value="Unassembled WGS sequence"/>
</dbReference>
<keyword evidence="2" id="KW-1185">Reference proteome</keyword>
<comment type="caution">
    <text evidence="1">The sequence shown here is derived from an EMBL/GenBank/DDBJ whole genome shotgun (WGS) entry which is preliminary data.</text>
</comment>
<dbReference type="EMBL" id="CAXAMN010009702">
    <property type="protein sequence ID" value="CAK9029587.1"/>
    <property type="molecule type" value="Genomic_DNA"/>
</dbReference>
<reference evidence="1 2" key="1">
    <citation type="submission" date="2024-02" db="EMBL/GenBank/DDBJ databases">
        <authorList>
            <person name="Chen Y."/>
            <person name="Shah S."/>
            <person name="Dougan E. K."/>
            <person name="Thang M."/>
            <person name="Chan C."/>
        </authorList>
    </citation>
    <scope>NUCLEOTIDE SEQUENCE [LARGE SCALE GENOMIC DNA]</scope>
</reference>
<organism evidence="1 2">
    <name type="scientific">Durusdinium trenchii</name>
    <dbReference type="NCBI Taxonomy" id="1381693"/>
    <lineage>
        <taxon>Eukaryota</taxon>
        <taxon>Sar</taxon>
        <taxon>Alveolata</taxon>
        <taxon>Dinophyceae</taxon>
        <taxon>Suessiales</taxon>
        <taxon>Symbiodiniaceae</taxon>
        <taxon>Durusdinium</taxon>
    </lineage>
</organism>